<dbReference type="GO" id="GO:0000155">
    <property type="term" value="F:phosphorelay sensor kinase activity"/>
    <property type="evidence" value="ECO:0007669"/>
    <property type="project" value="InterPro"/>
</dbReference>
<evidence type="ECO:0000256" key="1">
    <source>
        <dbReference type="ARBA" id="ARBA00000085"/>
    </source>
</evidence>
<dbReference type="Proteomes" id="UP000284361">
    <property type="component" value="Unassembled WGS sequence"/>
</dbReference>
<evidence type="ECO:0000256" key="7">
    <source>
        <dbReference type="SAM" id="Phobius"/>
    </source>
</evidence>
<comment type="caution">
    <text evidence="9">The sequence shown here is derived from an EMBL/GenBank/DDBJ whole genome shotgun (WGS) entry which is preliminary data.</text>
</comment>
<dbReference type="EMBL" id="QSJG01000011">
    <property type="protein sequence ID" value="RHD54863.1"/>
    <property type="molecule type" value="Genomic_DNA"/>
</dbReference>
<keyword evidence="6" id="KW-0902">Two-component regulatory system</keyword>
<dbReference type="InterPro" id="IPR003661">
    <property type="entry name" value="HisK_dim/P_dom"/>
</dbReference>
<sequence length="467" mass="53319">MKMKHIRWIAVVGLIAIVELQYVWLVNTYKLTRENVMRQSHELFKDAALQEAFGRMIIWKQLYGKKDSTYTYQFKLEADVVDSDTVQEEEIPETRQYIESAVFIAIQEGVSNTFKMDVSLHNLDSIYAHMLDSVGISAKVSTCMTDSLGNVLRASSPQAKLEGQKYLRTRLVPINKAYTRYLQGVILNPYWVIFQRMTLLLIATVLIMVLVIICIVYQIRVIIRQDKIAKMREDFSYAMIHDMKTPLSSILMGTEILESGRLDGQPEKKERYFRIVKEEGEHLLALTNKVLTLSKLENHALKLQQADCLLRPILEDLAEKYKAKTTKQVAFVWDLQEDVVWADEEFLKEALSNLIDNALKYSGEAVEITFLSERKADGTVCVTVADNGFGIPLKDQRKIFEKYERAAASERSRSGGASGFGLGLNYVLRIMEAHGGRVTLEGIEGEYSRFTLVFPPESALENKKEEQ</sequence>
<dbReference type="RefSeq" id="WP_118164493.1">
    <property type="nucleotide sequence ID" value="NZ_QSJG01000011.1"/>
</dbReference>
<dbReference type="SUPFAM" id="SSF47384">
    <property type="entry name" value="Homodimeric domain of signal transducing histidine kinase"/>
    <property type="match status" value="1"/>
</dbReference>
<dbReference type="PANTHER" id="PTHR43711">
    <property type="entry name" value="TWO-COMPONENT HISTIDINE KINASE"/>
    <property type="match status" value="1"/>
</dbReference>
<feature type="transmembrane region" description="Helical" evidence="7">
    <location>
        <begin position="6"/>
        <end position="25"/>
    </location>
</feature>
<dbReference type="InterPro" id="IPR050736">
    <property type="entry name" value="Sensor_HK_Regulatory"/>
</dbReference>
<dbReference type="PANTHER" id="PTHR43711:SF31">
    <property type="entry name" value="HISTIDINE KINASE"/>
    <property type="match status" value="1"/>
</dbReference>
<dbReference type="Pfam" id="PF02518">
    <property type="entry name" value="HATPase_c"/>
    <property type="match status" value="1"/>
</dbReference>
<dbReference type="AlphaFoldDB" id="A0A414FV11"/>
<dbReference type="InterPro" id="IPR005467">
    <property type="entry name" value="His_kinase_dom"/>
</dbReference>
<keyword evidence="7" id="KW-0472">Membrane</keyword>
<evidence type="ECO:0000256" key="2">
    <source>
        <dbReference type="ARBA" id="ARBA00012438"/>
    </source>
</evidence>
<keyword evidence="3" id="KW-0597">Phosphoprotein</keyword>
<dbReference type="SMART" id="SM00387">
    <property type="entry name" value="HATPase_c"/>
    <property type="match status" value="1"/>
</dbReference>
<evidence type="ECO:0000313" key="10">
    <source>
        <dbReference type="Proteomes" id="UP000284361"/>
    </source>
</evidence>
<feature type="domain" description="Histidine kinase" evidence="8">
    <location>
        <begin position="238"/>
        <end position="458"/>
    </location>
</feature>
<comment type="catalytic activity">
    <reaction evidence="1">
        <text>ATP + protein L-histidine = ADP + protein N-phospho-L-histidine.</text>
        <dbReference type="EC" id="2.7.13.3"/>
    </reaction>
</comment>
<evidence type="ECO:0000256" key="4">
    <source>
        <dbReference type="ARBA" id="ARBA00022679"/>
    </source>
</evidence>
<dbReference type="EC" id="2.7.13.3" evidence="2"/>
<keyword evidence="5 9" id="KW-0418">Kinase</keyword>
<protein>
    <recommendedName>
        <fullName evidence="2">histidine kinase</fullName>
        <ecNumber evidence="2">2.7.13.3</ecNumber>
    </recommendedName>
</protein>
<dbReference type="InterPro" id="IPR003594">
    <property type="entry name" value="HATPase_dom"/>
</dbReference>
<dbReference type="PROSITE" id="PS50109">
    <property type="entry name" value="HIS_KIN"/>
    <property type="match status" value="1"/>
</dbReference>
<dbReference type="InterPro" id="IPR036097">
    <property type="entry name" value="HisK_dim/P_sf"/>
</dbReference>
<feature type="transmembrane region" description="Helical" evidence="7">
    <location>
        <begin position="200"/>
        <end position="223"/>
    </location>
</feature>
<keyword evidence="4" id="KW-0808">Transferase</keyword>
<dbReference type="PRINTS" id="PR00344">
    <property type="entry name" value="BCTRLSENSOR"/>
</dbReference>
<evidence type="ECO:0000256" key="6">
    <source>
        <dbReference type="ARBA" id="ARBA00023012"/>
    </source>
</evidence>
<dbReference type="SUPFAM" id="SSF55874">
    <property type="entry name" value="ATPase domain of HSP90 chaperone/DNA topoisomerase II/histidine kinase"/>
    <property type="match status" value="1"/>
</dbReference>
<evidence type="ECO:0000256" key="5">
    <source>
        <dbReference type="ARBA" id="ARBA00022777"/>
    </source>
</evidence>
<gene>
    <name evidence="9" type="ORF">DW789_06825</name>
</gene>
<dbReference type="Gene3D" id="3.30.565.10">
    <property type="entry name" value="Histidine kinase-like ATPase, C-terminal domain"/>
    <property type="match status" value="1"/>
</dbReference>
<reference evidence="9 10" key="1">
    <citation type="submission" date="2018-08" db="EMBL/GenBank/DDBJ databases">
        <title>A genome reference for cultivated species of the human gut microbiota.</title>
        <authorList>
            <person name="Zou Y."/>
            <person name="Xue W."/>
            <person name="Luo G."/>
        </authorList>
    </citation>
    <scope>NUCLEOTIDE SEQUENCE [LARGE SCALE GENOMIC DNA]</scope>
    <source>
        <strain evidence="9 10">AM31-10</strain>
    </source>
</reference>
<evidence type="ECO:0000256" key="3">
    <source>
        <dbReference type="ARBA" id="ARBA00022553"/>
    </source>
</evidence>
<dbReference type="InterPro" id="IPR004358">
    <property type="entry name" value="Sig_transdc_His_kin-like_C"/>
</dbReference>
<proteinExistence type="predicted"/>
<dbReference type="InterPro" id="IPR036890">
    <property type="entry name" value="HATPase_C_sf"/>
</dbReference>
<dbReference type="Gene3D" id="1.10.287.130">
    <property type="match status" value="1"/>
</dbReference>
<keyword evidence="7" id="KW-1133">Transmembrane helix</keyword>
<dbReference type="SMART" id="SM00388">
    <property type="entry name" value="HisKA"/>
    <property type="match status" value="1"/>
</dbReference>
<dbReference type="Pfam" id="PF00512">
    <property type="entry name" value="HisKA"/>
    <property type="match status" value="1"/>
</dbReference>
<name>A0A414FV11_9BACT</name>
<keyword evidence="7" id="KW-0812">Transmembrane</keyword>
<accession>A0A414FV11</accession>
<organism evidence="9 10">
    <name type="scientific">Phocaeicola plebeius</name>
    <dbReference type="NCBI Taxonomy" id="310297"/>
    <lineage>
        <taxon>Bacteria</taxon>
        <taxon>Pseudomonadati</taxon>
        <taxon>Bacteroidota</taxon>
        <taxon>Bacteroidia</taxon>
        <taxon>Bacteroidales</taxon>
        <taxon>Bacteroidaceae</taxon>
        <taxon>Phocaeicola</taxon>
    </lineage>
</organism>
<evidence type="ECO:0000313" key="9">
    <source>
        <dbReference type="EMBL" id="RHD54863.1"/>
    </source>
</evidence>
<dbReference type="CDD" id="cd00075">
    <property type="entry name" value="HATPase"/>
    <property type="match status" value="1"/>
</dbReference>
<evidence type="ECO:0000259" key="8">
    <source>
        <dbReference type="PROSITE" id="PS50109"/>
    </source>
</evidence>
<dbReference type="CDD" id="cd00082">
    <property type="entry name" value="HisKA"/>
    <property type="match status" value="1"/>
</dbReference>